<dbReference type="Proteomes" id="UP001163096">
    <property type="component" value="Chromosome"/>
</dbReference>
<keyword evidence="2" id="KW-1185">Reference proteome</keyword>
<accession>A0A9X9S5M1</accession>
<reference evidence="1" key="1">
    <citation type="submission" date="2022-11" db="EMBL/GenBank/DDBJ databases">
        <title>Complete genome sequence of Methanogenium organophilum DSM 3596.</title>
        <authorList>
            <person name="Chen S.-C."/>
            <person name="Lai S.-J."/>
            <person name="You Y.-T."/>
        </authorList>
    </citation>
    <scope>NUCLEOTIDE SEQUENCE</scope>
    <source>
        <strain evidence="1">DSM 3596</strain>
    </source>
</reference>
<organism evidence="1 2">
    <name type="scientific">Methanogenium organophilum</name>
    <dbReference type="NCBI Taxonomy" id="2199"/>
    <lineage>
        <taxon>Archaea</taxon>
        <taxon>Methanobacteriati</taxon>
        <taxon>Methanobacteriota</taxon>
        <taxon>Stenosarchaea group</taxon>
        <taxon>Methanomicrobia</taxon>
        <taxon>Methanomicrobiales</taxon>
        <taxon>Methanomicrobiaceae</taxon>
        <taxon>Methanogenium</taxon>
    </lineage>
</organism>
<evidence type="ECO:0000313" key="1">
    <source>
        <dbReference type="EMBL" id="WAI02162.1"/>
    </source>
</evidence>
<protein>
    <recommendedName>
        <fullName evidence="3">PEGA domain-containing protein</fullName>
    </recommendedName>
</protein>
<sequence>MIRKASVILLSAALLVSMVATVAGESTVGGDIGYYNVNAGISGASVYFDNDYKGETGGTDGSLLVDVYVTGTPYSTYKVEKQGYDTYSGKITQYPSAGEIIQLSATLEPQMIGGDKGYYKVVTNNVAGASVYLGSDYKGLTEDDGTLTVEVYTTGTPYTTYKVEKAGYTTYDGKITEYPAEGQIVELDATLDMVPVTAPTTAPTQSPFPVAGVFGLAALGAFLLSRRA</sequence>
<dbReference type="KEGG" id="mou:OU421_04635"/>
<dbReference type="RefSeq" id="WP_268187440.1">
    <property type="nucleotide sequence ID" value="NZ_CP113361.1"/>
</dbReference>
<evidence type="ECO:0008006" key="3">
    <source>
        <dbReference type="Google" id="ProtNLM"/>
    </source>
</evidence>
<gene>
    <name evidence="1" type="ORF">OU421_04635</name>
</gene>
<proteinExistence type="predicted"/>
<dbReference type="AlphaFoldDB" id="A0A9X9S5M1"/>
<evidence type="ECO:0000313" key="2">
    <source>
        <dbReference type="Proteomes" id="UP001163096"/>
    </source>
</evidence>
<name>A0A9X9S5M1_METOG</name>
<dbReference type="EMBL" id="CP113361">
    <property type="protein sequence ID" value="WAI02162.1"/>
    <property type="molecule type" value="Genomic_DNA"/>
</dbReference>
<dbReference type="GeneID" id="76834363"/>